<dbReference type="RefSeq" id="WP_184045103.1">
    <property type="nucleotide sequence ID" value="NZ_JACIGK010000014.1"/>
</dbReference>
<feature type="region of interest" description="Disordered" evidence="1">
    <location>
        <begin position="56"/>
        <end position="97"/>
    </location>
</feature>
<proteinExistence type="predicted"/>
<keyword evidence="3" id="KW-1185">Reference proteome</keyword>
<comment type="caution">
    <text evidence="2">The sequence shown here is derived from an EMBL/GenBank/DDBJ whole genome shotgun (WGS) entry which is preliminary data.</text>
</comment>
<evidence type="ECO:0000313" key="3">
    <source>
        <dbReference type="Proteomes" id="UP000554286"/>
    </source>
</evidence>
<organism evidence="2 3">
    <name type="scientific">Roseospira visakhapatnamensis</name>
    <dbReference type="NCBI Taxonomy" id="390880"/>
    <lineage>
        <taxon>Bacteria</taxon>
        <taxon>Pseudomonadati</taxon>
        <taxon>Pseudomonadota</taxon>
        <taxon>Alphaproteobacteria</taxon>
        <taxon>Rhodospirillales</taxon>
        <taxon>Rhodospirillaceae</taxon>
        <taxon>Roseospira</taxon>
    </lineage>
</organism>
<dbReference type="AlphaFoldDB" id="A0A7W6RDH2"/>
<reference evidence="2 3" key="1">
    <citation type="submission" date="2020-08" db="EMBL/GenBank/DDBJ databases">
        <title>Genome sequencing of Purple Non-Sulfur Bacteria from various extreme environments.</title>
        <authorList>
            <person name="Mayer M."/>
        </authorList>
    </citation>
    <scope>NUCLEOTIDE SEQUENCE [LARGE SCALE GENOMIC DNA]</scope>
    <source>
        <strain evidence="2 3">JA131</strain>
    </source>
</reference>
<protein>
    <submittedName>
        <fullName evidence="2">Uncharacterized protein</fullName>
    </submittedName>
</protein>
<feature type="compositionally biased region" description="Basic and acidic residues" evidence="1">
    <location>
        <begin position="58"/>
        <end position="90"/>
    </location>
</feature>
<evidence type="ECO:0000256" key="1">
    <source>
        <dbReference type="SAM" id="MobiDB-lite"/>
    </source>
</evidence>
<gene>
    <name evidence="2" type="ORF">GGD89_002193</name>
</gene>
<dbReference type="Proteomes" id="UP000554286">
    <property type="component" value="Unassembled WGS sequence"/>
</dbReference>
<evidence type="ECO:0000313" key="2">
    <source>
        <dbReference type="EMBL" id="MBB4266561.1"/>
    </source>
</evidence>
<accession>A0A7W6RDH2</accession>
<dbReference type="EMBL" id="JACIGK010000014">
    <property type="protein sequence ID" value="MBB4266561.1"/>
    <property type="molecule type" value="Genomic_DNA"/>
</dbReference>
<name>A0A7W6RDH2_9PROT</name>
<feature type="region of interest" description="Disordered" evidence="1">
    <location>
        <begin position="133"/>
        <end position="152"/>
    </location>
</feature>
<sequence length="152" mass="16690">MDWSRFDRERFRKIMAVALRADGAEALTALDRARAHLDGAGGSIDDVLGGTVSVQMHGAREGDKGRGPNGHDRSSSRRDLHGGRQGGDRPADDDDPLRHALYASHIVTQLRTENRRLNDLLDQATRYIAELESEMTRVQATQAPPPDGHDDG</sequence>